<organism evidence="2 3">
    <name type="scientific">Streptomyces tropicalis</name>
    <dbReference type="NCBI Taxonomy" id="3034234"/>
    <lineage>
        <taxon>Bacteria</taxon>
        <taxon>Bacillati</taxon>
        <taxon>Actinomycetota</taxon>
        <taxon>Actinomycetes</taxon>
        <taxon>Kitasatosporales</taxon>
        <taxon>Streptomycetaceae</taxon>
        <taxon>Streptomyces</taxon>
    </lineage>
</organism>
<dbReference type="Proteomes" id="UP001221150">
    <property type="component" value="Unassembled WGS sequence"/>
</dbReference>
<sequence length="136" mass="14970">MSSLLAEGDLSDEVELVWLEDLDKLDYVRQALDKLLRKQGVPTYARAGRLIGYATLSAAADTAAPDSCFYRRRVFFLLEHDRDSQPDGPYKVAAPSEAVDPRTLAPGKVGAKTERSQNRVQSARPMHTDVPVAPTV</sequence>
<dbReference type="EMBL" id="JARJBB010000010">
    <property type="protein sequence ID" value="MDF3300901.1"/>
    <property type="molecule type" value="Genomic_DNA"/>
</dbReference>
<dbReference type="RefSeq" id="WP_276110613.1">
    <property type="nucleotide sequence ID" value="NZ_JARJBB010000010.1"/>
</dbReference>
<keyword evidence="3" id="KW-1185">Reference proteome</keyword>
<gene>
    <name evidence="2" type="ORF">P3H78_20195</name>
</gene>
<dbReference type="Pfam" id="PF19472">
    <property type="entry name" value="DUF6009"/>
    <property type="match status" value="1"/>
</dbReference>
<reference evidence="2 3" key="1">
    <citation type="submission" date="2023-03" db="EMBL/GenBank/DDBJ databases">
        <title>Draft genome sequence of Streptomyces sp. K1PA1 isolated from peat swamp forest in Thailand.</title>
        <authorList>
            <person name="Klaysubun C."/>
            <person name="Duangmal K."/>
        </authorList>
    </citation>
    <scope>NUCLEOTIDE SEQUENCE [LARGE SCALE GENOMIC DNA]</scope>
    <source>
        <strain evidence="2 3">K1PA1</strain>
    </source>
</reference>
<proteinExistence type="predicted"/>
<protein>
    <submittedName>
        <fullName evidence="2">DUF6009 family protein</fullName>
    </submittedName>
</protein>
<accession>A0ABT6A8D5</accession>
<evidence type="ECO:0000313" key="2">
    <source>
        <dbReference type="EMBL" id="MDF3300901.1"/>
    </source>
</evidence>
<comment type="caution">
    <text evidence="2">The sequence shown here is derived from an EMBL/GenBank/DDBJ whole genome shotgun (WGS) entry which is preliminary data.</text>
</comment>
<evidence type="ECO:0000313" key="3">
    <source>
        <dbReference type="Proteomes" id="UP001221150"/>
    </source>
</evidence>
<feature type="region of interest" description="Disordered" evidence="1">
    <location>
        <begin position="82"/>
        <end position="136"/>
    </location>
</feature>
<name>A0ABT6A8D5_9ACTN</name>
<dbReference type="InterPro" id="IPR046051">
    <property type="entry name" value="DUF6009"/>
</dbReference>
<evidence type="ECO:0000256" key="1">
    <source>
        <dbReference type="SAM" id="MobiDB-lite"/>
    </source>
</evidence>